<reference evidence="7 8" key="1">
    <citation type="submission" date="2024-03" db="EMBL/GenBank/DDBJ databases">
        <title>Human intestinal bacterial collection.</title>
        <authorList>
            <person name="Pauvert C."/>
            <person name="Hitch T.C.A."/>
            <person name="Clavel T."/>
        </authorList>
    </citation>
    <scope>NUCLEOTIDE SEQUENCE [LARGE SCALE GENOMIC DNA]</scope>
    <source>
        <strain evidence="7 8">CLA-AP-H34</strain>
    </source>
</reference>
<keyword evidence="1" id="KW-0229">DNA integration</keyword>
<keyword evidence="3" id="KW-0233">DNA recombination</keyword>
<dbReference type="InterPro" id="IPR006118">
    <property type="entry name" value="Recombinase_CS"/>
</dbReference>
<feature type="active site" description="O-(5'-phospho-DNA)-serine intermediate" evidence="4">
    <location>
        <position position="18"/>
    </location>
</feature>
<evidence type="ECO:0000256" key="4">
    <source>
        <dbReference type="PROSITE-ProRule" id="PRU10137"/>
    </source>
</evidence>
<dbReference type="PROSITE" id="PS51737">
    <property type="entry name" value="RECOMBINASE_DNA_BIND"/>
    <property type="match status" value="1"/>
</dbReference>
<evidence type="ECO:0000256" key="3">
    <source>
        <dbReference type="ARBA" id="ARBA00023172"/>
    </source>
</evidence>
<dbReference type="Pfam" id="PF13408">
    <property type="entry name" value="Zn_ribbon_recom"/>
    <property type="match status" value="1"/>
</dbReference>
<dbReference type="RefSeq" id="WP_349141102.1">
    <property type="nucleotide sequence ID" value="NZ_JBBMFT010000011.1"/>
</dbReference>
<organism evidence="7 8">
    <name type="scientific">Flavonifractor hominis</name>
    <dbReference type="NCBI Taxonomy" id="3133178"/>
    <lineage>
        <taxon>Bacteria</taxon>
        <taxon>Bacillati</taxon>
        <taxon>Bacillota</taxon>
        <taxon>Clostridia</taxon>
        <taxon>Eubacteriales</taxon>
        <taxon>Oscillospiraceae</taxon>
        <taxon>Flavonifractor</taxon>
    </lineage>
</organism>
<dbReference type="Proteomes" id="UP001440599">
    <property type="component" value="Unassembled WGS sequence"/>
</dbReference>
<dbReference type="InterPro" id="IPR050639">
    <property type="entry name" value="SSR_resolvase"/>
</dbReference>
<comment type="caution">
    <text evidence="7">The sequence shown here is derived from an EMBL/GenBank/DDBJ whole genome shotgun (WGS) entry which is preliminary data.</text>
</comment>
<dbReference type="InterPro" id="IPR025827">
    <property type="entry name" value="Zn_ribbon_recom_dom"/>
</dbReference>
<proteinExistence type="predicted"/>
<name>A0ABV1ERV2_9FIRM</name>
<feature type="domain" description="Recombinase" evidence="6">
    <location>
        <begin position="167"/>
        <end position="257"/>
    </location>
</feature>
<evidence type="ECO:0000259" key="5">
    <source>
        <dbReference type="PROSITE" id="PS51736"/>
    </source>
</evidence>
<dbReference type="Pfam" id="PF00239">
    <property type="entry name" value="Resolvase"/>
    <property type="match status" value="1"/>
</dbReference>
<evidence type="ECO:0000313" key="7">
    <source>
        <dbReference type="EMBL" id="MEQ2457309.1"/>
    </source>
</evidence>
<keyword evidence="2" id="KW-0238">DNA-binding</keyword>
<accession>A0ABV1ERV2</accession>
<gene>
    <name evidence="7" type="ORF">WMO45_12340</name>
</gene>
<dbReference type="InterPro" id="IPR011109">
    <property type="entry name" value="DNA_bind_recombinase_dom"/>
</dbReference>
<keyword evidence="8" id="KW-1185">Reference proteome</keyword>
<dbReference type="InterPro" id="IPR006119">
    <property type="entry name" value="Resolv_N"/>
</dbReference>
<dbReference type="InterPro" id="IPR036162">
    <property type="entry name" value="Resolvase-like_N_sf"/>
</dbReference>
<dbReference type="Gene3D" id="3.90.1750.20">
    <property type="entry name" value="Putative Large Serine Recombinase, Chain B, Domain 2"/>
    <property type="match status" value="2"/>
</dbReference>
<dbReference type="PROSITE" id="PS51736">
    <property type="entry name" value="RECOMBINASES_3"/>
    <property type="match status" value="1"/>
</dbReference>
<dbReference type="PANTHER" id="PTHR30461">
    <property type="entry name" value="DNA-INVERTASE FROM LAMBDOID PROPHAGE"/>
    <property type="match status" value="1"/>
</dbReference>
<evidence type="ECO:0000256" key="1">
    <source>
        <dbReference type="ARBA" id="ARBA00022908"/>
    </source>
</evidence>
<protein>
    <submittedName>
        <fullName evidence="7">Recombinase family protein</fullName>
    </submittedName>
</protein>
<dbReference type="Gene3D" id="3.40.50.1390">
    <property type="entry name" value="Resolvase, N-terminal catalytic domain"/>
    <property type="match status" value="1"/>
</dbReference>
<dbReference type="InterPro" id="IPR038109">
    <property type="entry name" value="DNA_bind_recomb_sf"/>
</dbReference>
<feature type="domain" description="Resolvase/invertase-type recombinase catalytic" evidence="5">
    <location>
        <begin position="10"/>
        <end position="159"/>
    </location>
</feature>
<dbReference type="PANTHER" id="PTHR30461:SF23">
    <property type="entry name" value="DNA RECOMBINASE-RELATED"/>
    <property type="match status" value="1"/>
</dbReference>
<sequence>MEQETQAGLRAGLYIRVSTEEQAQHGLSLPDQRAALEAYAAGHGLTVAGVYADEGISARKGYRKRPALLRLLEDVAAGRVELVLFTRLDRWFRSVGDYYEVQRVLDGAGARWRAIREDYETVTASGRLKVNIMLSVAQDEADRTGERIRAVFEGKRARGEVLSGKVPLGYRIEGGRLAVDPASAAVVADLFGQYTALRSVGAVRRYLLERYGLAYSDSGLRGLLSNPRYMGALGAPAIVDAERFRLVQQLRQQRSQRAAEGGRVYLFTGLAFCAECGRRLSGHTVSGKYIYYRCTRYETLHLCPHRRRTGEGALEEALTAALAEGLAPWAPRVRQAPAAEDPEPARARARRKLEKLQDLYLNDLMDRASYARCYAALRPALEAPPLPAPAEEDAAESWVGLYRQLSRPLKKQFWARVAEGVDVSQDGAFHVRWRSP</sequence>
<evidence type="ECO:0000313" key="8">
    <source>
        <dbReference type="Proteomes" id="UP001440599"/>
    </source>
</evidence>
<evidence type="ECO:0000256" key="2">
    <source>
        <dbReference type="ARBA" id="ARBA00023125"/>
    </source>
</evidence>
<dbReference type="SMART" id="SM00857">
    <property type="entry name" value="Resolvase"/>
    <property type="match status" value="1"/>
</dbReference>
<dbReference type="EMBL" id="JBBMFT010000011">
    <property type="protein sequence ID" value="MEQ2457309.1"/>
    <property type="molecule type" value="Genomic_DNA"/>
</dbReference>
<dbReference type="SUPFAM" id="SSF53041">
    <property type="entry name" value="Resolvase-like"/>
    <property type="match status" value="1"/>
</dbReference>
<dbReference type="CDD" id="cd00338">
    <property type="entry name" value="Ser_Recombinase"/>
    <property type="match status" value="1"/>
</dbReference>
<dbReference type="PROSITE" id="PS00397">
    <property type="entry name" value="RECOMBINASES_1"/>
    <property type="match status" value="1"/>
</dbReference>
<evidence type="ECO:0000259" key="6">
    <source>
        <dbReference type="PROSITE" id="PS51737"/>
    </source>
</evidence>